<evidence type="ECO:0000259" key="8">
    <source>
        <dbReference type="PROSITE" id="PS50090"/>
    </source>
</evidence>
<evidence type="ECO:0000256" key="7">
    <source>
        <dbReference type="SAM" id="MobiDB-lite"/>
    </source>
</evidence>
<evidence type="ECO:0000256" key="3">
    <source>
        <dbReference type="ARBA" id="ARBA00023015"/>
    </source>
</evidence>
<dbReference type="Proteomes" id="UP000011116">
    <property type="component" value="Chromosome 1H"/>
</dbReference>
<organism evidence="10 11">
    <name type="scientific">Hordeum vulgare subsp. vulgare</name>
    <name type="common">Domesticated barley</name>
    <dbReference type="NCBI Taxonomy" id="112509"/>
    <lineage>
        <taxon>Eukaryota</taxon>
        <taxon>Viridiplantae</taxon>
        <taxon>Streptophyta</taxon>
        <taxon>Embryophyta</taxon>
        <taxon>Tracheophyta</taxon>
        <taxon>Spermatophyta</taxon>
        <taxon>Magnoliopsida</taxon>
        <taxon>Liliopsida</taxon>
        <taxon>Poales</taxon>
        <taxon>Poaceae</taxon>
        <taxon>BOP clade</taxon>
        <taxon>Pooideae</taxon>
        <taxon>Triticodae</taxon>
        <taxon>Triticeae</taxon>
        <taxon>Hordeinae</taxon>
        <taxon>Hordeum</taxon>
    </lineage>
</organism>
<evidence type="ECO:0000256" key="4">
    <source>
        <dbReference type="ARBA" id="ARBA00023125"/>
    </source>
</evidence>
<evidence type="ECO:0000259" key="9">
    <source>
        <dbReference type="PROSITE" id="PS51294"/>
    </source>
</evidence>
<keyword evidence="3" id="KW-0805">Transcription regulation</keyword>
<proteinExistence type="predicted"/>
<evidence type="ECO:0000256" key="5">
    <source>
        <dbReference type="ARBA" id="ARBA00023163"/>
    </source>
</evidence>
<evidence type="ECO:0000256" key="6">
    <source>
        <dbReference type="ARBA" id="ARBA00023242"/>
    </source>
</evidence>
<keyword evidence="11" id="KW-1185">Reference proteome</keyword>
<protein>
    <recommendedName>
        <fullName evidence="12">HTH myb-type domain-containing protein</fullName>
    </recommendedName>
</protein>
<reference evidence="10" key="3">
    <citation type="submission" date="2022-01" db="UniProtKB">
        <authorList>
            <consortium name="EnsemblPlants"/>
        </authorList>
    </citation>
    <scope>IDENTIFICATION</scope>
    <source>
        <strain evidence="10">subsp. vulgare</strain>
    </source>
</reference>
<evidence type="ECO:0000313" key="10">
    <source>
        <dbReference type="EnsemblPlants" id="HORVU.MOREX.r3.1HG0079700.1"/>
    </source>
</evidence>
<dbReference type="SUPFAM" id="SSF46689">
    <property type="entry name" value="Homeodomain-like"/>
    <property type="match status" value="1"/>
</dbReference>
<dbReference type="InterPro" id="IPR017930">
    <property type="entry name" value="Myb_dom"/>
</dbReference>
<keyword evidence="5" id="KW-0804">Transcription</keyword>
<dbReference type="InterPro" id="IPR051953">
    <property type="entry name" value="Plant_SW-associated_TFs"/>
</dbReference>
<feature type="domain" description="Myb-like" evidence="8">
    <location>
        <begin position="16"/>
        <end position="40"/>
    </location>
</feature>
<feature type="region of interest" description="Disordered" evidence="7">
    <location>
        <begin position="140"/>
        <end position="179"/>
    </location>
</feature>
<dbReference type="Gramene" id="HORVU.MOREX.r3.1HG0079700.1">
    <property type="protein sequence ID" value="HORVU.MOREX.r3.1HG0079700.1"/>
    <property type="gene ID" value="HORVU.MOREX.r3.1HG0079700"/>
</dbReference>
<dbReference type="Gene3D" id="1.10.10.60">
    <property type="entry name" value="Homeodomain-like"/>
    <property type="match status" value="1"/>
</dbReference>
<evidence type="ECO:0008006" key="12">
    <source>
        <dbReference type="Google" id="ProtNLM"/>
    </source>
</evidence>
<dbReference type="GO" id="GO:0005634">
    <property type="term" value="C:nucleus"/>
    <property type="evidence" value="ECO:0007669"/>
    <property type="project" value="UniProtKB-SubCell"/>
</dbReference>
<name>A0A8I6WL70_HORVV</name>
<evidence type="ECO:0000313" key="11">
    <source>
        <dbReference type="Proteomes" id="UP000011116"/>
    </source>
</evidence>
<dbReference type="PANTHER" id="PTHR47997:SF79">
    <property type="entry name" value="MYB-RELATED PROTEIN"/>
    <property type="match status" value="1"/>
</dbReference>
<feature type="domain" description="HTH myb-type" evidence="9">
    <location>
        <begin position="16"/>
        <end position="44"/>
    </location>
</feature>
<keyword evidence="6" id="KW-0539">Nucleus</keyword>
<dbReference type="InterPro" id="IPR009057">
    <property type="entry name" value="Homeodomain-like_sf"/>
</dbReference>
<dbReference type="EnsemblPlants" id="HORVU.MOREX.r3.1HG0079700.1">
    <property type="protein sequence ID" value="HORVU.MOREX.r3.1HG0079700.1"/>
    <property type="gene ID" value="HORVU.MOREX.r3.1HG0079700"/>
</dbReference>
<dbReference type="Pfam" id="PF00249">
    <property type="entry name" value="Myb_DNA-binding"/>
    <property type="match status" value="1"/>
</dbReference>
<comment type="subcellular location">
    <subcellularLocation>
        <location evidence="1">Nucleus</location>
    </subcellularLocation>
</comment>
<reference evidence="10" key="2">
    <citation type="submission" date="2020-10" db="EMBL/GenBank/DDBJ databases">
        <authorList>
            <person name="Scholz U."/>
            <person name="Mascher M."/>
            <person name="Fiebig A."/>
        </authorList>
    </citation>
    <scope>NUCLEOTIDE SEQUENCE [LARGE SCALE GENOMIC DNA]</scope>
    <source>
        <strain evidence="10">cv. Morex</strain>
    </source>
</reference>
<dbReference type="PROSITE" id="PS50090">
    <property type="entry name" value="MYB_LIKE"/>
    <property type="match status" value="1"/>
</dbReference>
<dbReference type="SMR" id="A0A8I6WL70"/>
<reference evidence="11" key="1">
    <citation type="journal article" date="2012" name="Nature">
        <title>A physical, genetic and functional sequence assembly of the barley genome.</title>
        <authorList>
            <consortium name="The International Barley Genome Sequencing Consortium"/>
            <person name="Mayer K.F."/>
            <person name="Waugh R."/>
            <person name="Brown J.W."/>
            <person name="Schulman A."/>
            <person name="Langridge P."/>
            <person name="Platzer M."/>
            <person name="Fincher G.B."/>
            <person name="Muehlbauer G.J."/>
            <person name="Sato K."/>
            <person name="Close T.J."/>
            <person name="Wise R.P."/>
            <person name="Stein N."/>
        </authorList>
    </citation>
    <scope>NUCLEOTIDE SEQUENCE [LARGE SCALE GENOMIC DNA]</scope>
    <source>
        <strain evidence="11">cv. Morex</strain>
    </source>
</reference>
<dbReference type="AlphaFoldDB" id="A0A8I6WL70"/>
<dbReference type="InterPro" id="IPR001005">
    <property type="entry name" value="SANT/Myb"/>
</dbReference>
<feature type="compositionally biased region" description="Basic and acidic residues" evidence="7">
    <location>
        <begin position="146"/>
        <end position="161"/>
    </location>
</feature>
<dbReference type="GO" id="GO:0003677">
    <property type="term" value="F:DNA binding"/>
    <property type="evidence" value="ECO:0007669"/>
    <property type="project" value="UniProtKB-KW"/>
</dbReference>
<dbReference type="PANTHER" id="PTHR47997">
    <property type="entry name" value="MYB DOMAIN PROTEIN 55"/>
    <property type="match status" value="1"/>
</dbReference>
<accession>A0A8I6WL70</accession>
<sequence length="217" mass="24230">MHVRRHLRPPHASVIRWSQIASHLPGRTDNEIKNFWNSCIKKKLRQQVVDPATHKPMASADTATAALPDAEEKNRNPHAAAADGSLCPKQPAVFDPFPVCAEYGSRFAGDVGAANAEALHGQFGGRRRRVRRRQLQLRAGRVGEPGLRRDHEQQQQLELRRRGGQRAGRRGAALGQGGPAFADMERQHDAALEHKFSLPCQEQSLLASFEFNLERYV</sequence>
<dbReference type="PROSITE" id="PS51294">
    <property type="entry name" value="HTH_MYB"/>
    <property type="match status" value="1"/>
</dbReference>
<evidence type="ECO:0000256" key="2">
    <source>
        <dbReference type="ARBA" id="ARBA00022737"/>
    </source>
</evidence>
<evidence type="ECO:0000256" key="1">
    <source>
        <dbReference type="ARBA" id="ARBA00004123"/>
    </source>
</evidence>
<dbReference type="CDD" id="cd00167">
    <property type="entry name" value="SANT"/>
    <property type="match status" value="1"/>
</dbReference>
<keyword evidence="4" id="KW-0238">DNA-binding</keyword>
<keyword evidence="2" id="KW-0677">Repeat</keyword>